<reference evidence="1" key="2">
    <citation type="journal article" date="2015" name="Fish Shellfish Immunol.">
        <title>Early steps in the European eel (Anguilla anguilla)-Vibrio vulnificus interaction in the gills: Role of the RtxA13 toxin.</title>
        <authorList>
            <person name="Callol A."/>
            <person name="Pajuelo D."/>
            <person name="Ebbesson L."/>
            <person name="Teles M."/>
            <person name="MacKenzie S."/>
            <person name="Amaro C."/>
        </authorList>
    </citation>
    <scope>NUCLEOTIDE SEQUENCE</scope>
</reference>
<protein>
    <submittedName>
        <fullName evidence="1">Uncharacterized protein</fullName>
    </submittedName>
</protein>
<proteinExistence type="predicted"/>
<accession>A0A0E9QK63</accession>
<evidence type="ECO:0000313" key="1">
    <source>
        <dbReference type="EMBL" id="JAH17179.1"/>
    </source>
</evidence>
<sequence length="27" mass="3391">MILHYIYIIVFLQPWVVRRFIANQKDN</sequence>
<dbReference type="EMBL" id="GBXM01091398">
    <property type="protein sequence ID" value="JAH17179.1"/>
    <property type="molecule type" value="Transcribed_RNA"/>
</dbReference>
<dbReference type="AlphaFoldDB" id="A0A0E9QK63"/>
<reference evidence="1" key="1">
    <citation type="submission" date="2014-11" db="EMBL/GenBank/DDBJ databases">
        <authorList>
            <person name="Amaro Gonzalez C."/>
        </authorList>
    </citation>
    <scope>NUCLEOTIDE SEQUENCE</scope>
</reference>
<name>A0A0E9QK63_ANGAN</name>
<organism evidence="1">
    <name type="scientific">Anguilla anguilla</name>
    <name type="common">European freshwater eel</name>
    <name type="synonym">Muraena anguilla</name>
    <dbReference type="NCBI Taxonomy" id="7936"/>
    <lineage>
        <taxon>Eukaryota</taxon>
        <taxon>Metazoa</taxon>
        <taxon>Chordata</taxon>
        <taxon>Craniata</taxon>
        <taxon>Vertebrata</taxon>
        <taxon>Euteleostomi</taxon>
        <taxon>Actinopterygii</taxon>
        <taxon>Neopterygii</taxon>
        <taxon>Teleostei</taxon>
        <taxon>Anguilliformes</taxon>
        <taxon>Anguillidae</taxon>
        <taxon>Anguilla</taxon>
    </lineage>
</organism>